<keyword evidence="5" id="KW-0560">Oxidoreductase</keyword>
<evidence type="ECO:0000313" key="11">
    <source>
        <dbReference type="Proteomes" id="UP000800200"/>
    </source>
</evidence>
<dbReference type="EMBL" id="ML994620">
    <property type="protein sequence ID" value="KAF2189849.1"/>
    <property type="molecule type" value="Genomic_DNA"/>
</dbReference>
<evidence type="ECO:0000313" key="10">
    <source>
        <dbReference type="EMBL" id="KAF2189849.1"/>
    </source>
</evidence>
<dbReference type="InterPro" id="IPR000028">
    <property type="entry name" value="Chloroperoxidase"/>
</dbReference>
<dbReference type="PANTHER" id="PTHR33577">
    <property type="entry name" value="STERIGMATOCYSTIN BIOSYNTHESIS PEROXIDASE STCC-RELATED"/>
    <property type="match status" value="1"/>
</dbReference>
<keyword evidence="11" id="KW-1185">Reference proteome</keyword>
<comment type="cofactor">
    <cofactor evidence="1">
        <name>heme b</name>
        <dbReference type="ChEBI" id="CHEBI:60344"/>
    </cofactor>
</comment>
<dbReference type="Gene3D" id="1.10.489.10">
    <property type="entry name" value="Chloroperoxidase-like"/>
    <property type="match status" value="1"/>
</dbReference>
<keyword evidence="6" id="KW-0408">Iron</keyword>
<dbReference type="PROSITE" id="PS51405">
    <property type="entry name" value="HEME_HALOPEROXIDASE"/>
    <property type="match status" value="1"/>
</dbReference>
<protein>
    <submittedName>
        <fullName evidence="10">Cloroperoxidase</fullName>
    </submittedName>
</protein>
<evidence type="ECO:0000259" key="9">
    <source>
        <dbReference type="PROSITE" id="PS51405"/>
    </source>
</evidence>
<feature type="chain" id="PRO_5025624625" evidence="8">
    <location>
        <begin position="18"/>
        <end position="264"/>
    </location>
</feature>
<keyword evidence="2 10" id="KW-0575">Peroxidase</keyword>
<keyword evidence="4" id="KW-0479">Metal-binding</keyword>
<dbReference type="GO" id="GO:0004601">
    <property type="term" value="F:peroxidase activity"/>
    <property type="evidence" value="ECO:0007669"/>
    <property type="project" value="UniProtKB-KW"/>
</dbReference>
<proteinExistence type="inferred from homology"/>
<evidence type="ECO:0000256" key="8">
    <source>
        <dbReference type="SAM" id="SignalP"/>
    </source>
</evidence>
<dbReference type="SUPFAM" id="SSF47571">
    <property type="entry name" value="Cloroperoxidase"/>
    <property type="match status" value="1"/>
</dbReference>
<evidence type="ECO:0000256" key="5">
    <source>
        <dbReference type="ARBA" id="ARBA00023002"/>
    </source>
</evidence>
<dbReference type="Proteomes" id="UP000800200">
    <property type="component" value="Unassembled WGS sequence"/>
</dbReference>
<dbReference type="InterPro" id="IPR036851">
    <property type="entry name" value="Chloroperoxidase-like_sf"/>
</dbReference>
<keyword evidence="8" id="KW-0732">Signal</keyword>
<dbReference type="PANTHER" id="PTHR33577:SF7">
    <property type="entry name" value="HEME HALOPEROXIDASE FAMILY PROFILE DOMAIN-CONTAINING PROTEIN"/>
    <property type="match status" value="1"/>
</dbReference>
<reference evidence="10" key="1">
    <citation type="journal article" date="2020" name="Stud. Mycol.">
        <title>101 Dothideomycetes genomes: a test case for predicting lifestyles and emergence of pathogens.</title>
        <authorList>
            <person name="Haridas S."/>
            <person name="Albert R."/>
            <person name="Binder M."/>
            <person name="Bloem J."/>
            <person name="Labutti K."/>
            <person name="Salamov A."/>
            <person name="Andreopoulos B."/>
            <person name="Baker S."/>
            <person name="Barry K."/>
            <person name="Bills G."/>
            <person name="Bluhm B."/>
            <person name="Cannon C."/>
            <person name="Castanera R."/>
            <person name="Culley D."/>
            <person name="Daum C."/>
            <person name="Ezra D."/>
            <person name="Gonzalez J."/>
            <person name="Henrissat B."/>
            <person name="Kuo A."/>
            <person name="Liang C."/>
            <person name="Lipzen A."/>
            <person name="Lutzoni F."/>
            <person name="Magnuson J."/>
            <person name="Mondo S."/>
            <person name="Nolan M."/>
            <person name="Ohm R."/>
            <person name="Pangilinan J."/>
            <person name="Park H.-J."/>
            <person name="Ramirez L."/>
            <person name="Alfaro M."/>
            <person name="Sun H."/>
            <person name="Tritt A."/>
            <person name="Yoshinaga Y."/>
            <person name="Zwiers L.-H."/>
            <person name="Turgeon B."/>
            <person name="Goodwin S."/>
            <person name="Spatafora J."/>
            <person name="Crous P."/>
            <person name="Grigoriev I."/>
        </authorList>
    </citation>
    <scope>NUCLEOTIDE SEQUENCE</scope>
    <source>
        <strain evidence="10">CBS 207.26</strain>
    </source>
</reference>
<evidence type="ECO:0000256" key="3">
    <source>
        <dbReference type="ARBA" id="ARBA00022617"/>
    </source>
</evidence>
<gene>
    <name evidence="10" type="ORF">K469DRAFT_561788</name>
</gene>
<evidence type="ECO:0000256" key="6">
    <source>
        <dbReference type="ARBA" id="ARBA00023004"/>
    </source>
</evidence>
<keyword evidence="3" id="KW-0349">Heme</keyword>
<feature type="domain" description="Heme haloperoxidase family profile" evidence="9">
    <location>
        <begin position="25"/>
        <end position="232"/>
    </location>
</feature>
<dbReference type="AlphaFoldDB" id="A0A6A6EH08"/>
<organism evidence="10 11">
    <name type="scientific">Zopfia rhizophila CBS 207.26</name>
    <dbReference type="NCBI Taxonomy" id="1314779"/>
    <lineage>
        <taxon>Eukaryota</taxon>
        <taxon>Fungi</taxon>
        <taxon>Dikarya</taxon>
        <taxon>Ascomycota</taxon>
        <taxon>Pezizomycotina</taxon>
        <taxon>Dothideomycetes</taxon>
        <taxon>Dothideomycetes incertae sedis</taxon>
        <taxon>Zopfiaceae</taxon>
        <taxon>Zopfia</taxon>
    </lineage>
</organism>
<dbReference type="Pfam" id="PF01328">
    <property type="entry name" value="Peroxidase_2"/>
    <property type="match status" value="1"/>
</dbReference>
<evidence type="ECO:0000256" key="4">
    <source>
        <dbReference type="ARBA" id="ARBA00022723"/>
    </source>
</evidence>
<evidence type="ECO:0000256" key="2">
    <source>
        <dbReference type="ARBA" id="ARBA00022559"/>
    </source>
</evidence>
<sequence>MKHIILSAALSFAGVSAYHHFGRQELSKWAPAGPNDFRGPCPMMNTLANHGFLPHDGRNFTKANAVYALSTAINFNTSLSELMWEQAIIANPGPNATFFTLDHLNRHNVLEHDAGMSRSDAFFGNNHVFNQTIFDETRQYWTAGILDAKQLANGKLARQITSRAYNPNYTFTATTEEFILGEVAAPIIVFGDMQAGTVNKSLVEYFFQNERLPSELGWTKKVNPVSLEDVIGVGNLIRNATSLLTPSSAAPHAKRWDLHAGFRF</sequence>
<dbReference type="GO" id="GO:0046872">
    <property type="term" value="F:metal ion binding"/>
    <property type="evidence" value="ECO:0007669"/>
    <property type="project" value="UniProtKB-KW"/>
</dbReference>
<comment type="similarity">
    <text evidence="7">Belongs to the chloroperoxidase family.</text>
</comment>
<evidence type="ECO:0000256" key="7">
    <source>
        <dbReference type="ARBA" id="ARBA00025795"/>
    </source>
</evidence>
<evidence type="ECO:0000256" key="1">
    <source>
        <dbReference type="ARBA" id="ARBA00001970"/>
    </source>
</evidence>
<feature type="signal peptide" evidence="8">
    <location>
        <begin position="1"/>
        <end position="17"/>
    </location>
</feature>
<name>A0A6A6EH08_9PEZI</name>
<dbReference type="OrthoDB" id="407298at2759"/>
<accession>A0A6A6EH08</accession>